<accession>A0A5C3L3R1</accession>
<dbReference type="Proteomes" id="UP000307440">
    <property type="component" value="Unassembled WGS sequence"/>
</dbReference>
<feature type="compositionally biased region" description="Basic residues" evidence="1">
    <location>
        <begin position="1"/>
        <end position="10"/>
    </location>
</feature>
<evidence type="ECO:0000256" key="1">
    <source>
        <dbReference type="SAM" id="MobiDB-lite"/>
    </source>
</evidence>
<keyword evidence="3" id="KW-1185">Reference proteome</keyword>
<dbReference type="AlphaFoldDB" id="A0A5C3L3R1"/>
<dbReference type="OrthoDB" id="2634326at2759"/>
<organism evidence="2 3">
    <name type="scientific">Coprinopsis marcescibilis</name>
    <name type="common">Agaric fungus</name>
    <name type="synonym">Psathyrella marcescibilis</name>
    <dbReference type="NCBI Taxonomy" id="230819"/>
    <lineage>
        <taxon>Eukaryota</taxon>
        <taxon>Fungi</taxon>
        <taxon>Dikarya</taxon>
        <taxon>Basidiomycota</taxon>
        <taxon>Agaricomycotina</taxon>
        <taxon>Agaricomycetes</taxon>
        <taxon>Agaricomycetidae</taxon>
        <taxon>Agaricales</taxon>
        <taxon>Agaricineae</taxon>
        <taxon>Psathyrellaceae</taxon>
        <taxon>Coprinopsis</taxon>
    </lineage>
</organism>
<proteinExistence type="predicted"/>
<reference evidence="2 3" key="1">
    <citation type="journal article" date="2019" name="Nat. Ecol. Evol.">
        <title>Megaphylogeny resolves global patterns of mushroom evolution.</title>
        <authorList>
            <person name="Varga T."/>
            <person name="Krizsan K."/>
            <person name="Foldi C."/>
            <person name="Dima B."/>
            <person name="Sanchez-Garcia M."/>
            <person name="Sanchez-Ramirez S."/>
            <person name="Szollosi G.J."/>
            <person name="Szarkandi J.G."/>
            <person name="Papp V."/>
            <person name="Albert L."/>
            <person name="Andreopoulos W."/>
            <person name="Angelini C."/>
            <person name="Antonin V."/>
            <person name="Barry K.W."/>
            <person name="Bougher N.L."/>
            <person name="Buchanan P."/>
            <person name="Buyck B."/>
            <person name="Bense V."/>
            <person name="Catcheside P."/>
            <person name="Chovatia M."/>
            <person name="Cooper J."/>
            <person name="Damon W."/>
            <person name="Desjardin D."/>
            <person name="Finy P."/>
            <person name="Geml J."/>
            <person name="Haridas S."/>
            <person name="Hughes K."/>
            <person name="Justo A."/>
            <person name="Karasinski D."/>
            <person name="Kautmanova I."/>
            <person name="Kiss B."/>
            <person name="Kocsube S."/>
            <person name="Kotiranta H."/>
            <person name="LaButti K.M."/>
            <person name="Lechner B.E."/>
            <person name="Liimatainen K."/>
            <person name="Lipzen A."/>
            <person name="Lukacs Z."/>
            <person name="Mihaltcheva S."/>
            <person name="Morgado L.N."/>
            <person name="Niskanen T."/>
            <person name="Noordeloos M.E."/>
            <person name="Ohm R.A."/>
            <person name="Ortiz-Santana B."/>
            <person name="Ovrebo C."/>
            <person name="Racz N."/>
            <person name="Riley R."/>
            <person name="Savchenko A."/>
            <person name="Shiryaev A."/>
            <person name="Soop K."/>
            <person name="Spirin V."/>
            <person name="Szebenyi C."/>
            <person name="Tomsovsky M."/>
            <person name="Tulloss R.E."/>
            <person name="Uehling J."/>
            <person name="Grigoriev I.V."/>
            <person name="Vagvolgyi C."/>
            <person name="Papp T."/>
            <person name="Martin F.M."/>
            <person name="Miettinen O."/>
            <person name="Hibbett D.S."/>
            <person name="Nagy L.G."/>
        </authorList>
    </citation>
    <scope>NUCLEOTIDE SEQUENCE [LARGE SCALE GENOMIC DNA]</scope>
    <source>
        <strain evidence="2 3">CBS 121175</strain>
    </source>
</reference>
<protein>
    <submittedName>
        <fullName evidence="2">Uncharacterized protein</fullName>
    </submittedName>
</protein>
<name>A0A5C3L3R1_COPMA</name>
<feature type="region of interest" description="Disordered" evidence="1">
    <location>
        <begin position="1"/>
        <end position="21"/>
    </location>
</feature>
<gene>
    <name evidence="2" type="ORF">FA15DRAFT_701834</name>
</gene>
<evidence type="ECO:0000313" key="2">
    <source>
        <dbReference type="EMBL" id="TFK27634.1"/>
    </source>
</evidence>
<sequence length="654" mass="74789">MDANATKRKLVPQNQRPGQPIRPFDAKVAALIDDDFFITTPNADFVPQPPLGHNRELFMRADFRYADDDPIQWPQPYWPLHAHQACIPREPPRIDRSSIMWRTPNIQCCNDFVYCLNHEFKKEAQDVINQLLQAVSKHRQSLTDTTAKISLSSLINLTLNFWERITTLPMTKNELLRCFAELQRFYRELTGMLDFLRIYRPRMNGLTAPATSTADRLGAFTFDPNIVQEFASAGLPVWFIRPIKDLYHVRIEEVVQLQSPQGLLEFKPSKPRFPTIFRGKATNPRRTDEIRVASRIALHCSDVFAESDSPPPSNGTSTSLPISRAVDRQASVRYGSHPYKLSHAKREQHKYFASLPLIVPPNVPYAPTVAQAWLAGFSRVVPSACFPTLLPKAYGTALPDPSLFLDLKSQCPRHDFIMQWLRLRPLLLQRLCLSSMFVARPLARKVWRAMLMLKSDTCDLVLSSPATTQAAEERYTAVLLLQQSMEALFAQGPLSTLLTSVPIFRAEEVTDAVLQQQSFVNEVLWELAELNWRMELKSIDAVRNGPLDTRHELLLDCMCPSGTPRYLLALDITRQSRSGLASPKPQDRLVHLIHLKHLMVTWHGYPRTPFLAEPDHYPTVELILQLEELLFETFVWCFYSFFGRAPIVPRTIVD</sequence>
<evidence type="ECO:0000313" key="3">
    <source>
        <dbReference type="Proteomes" id="UP000307440"/>
    </source>
</evidence>
<dbReference type="EMBL" id="ML210163">
    <property type="protein sequence ID" value="TFK27634.1"/>
    <property type="molecule type" value="Genomic_DNA"/>
</dbReference>